<reference evidence="3 4" key="1">
    <citation type="journal article" date="2013" name="Nat. Genet.">
        <title>The high-quality draft genome of peach (Prunus persica) identifies unique patterns of genetic diversity, domestication and genome evolution.</title>
        <authorList>
            <consortium name="International Peach Genome Initiative"/>
            <person name="Verde I."/>
            <person name="Abbott A.G."/>
            <person name="Scalabrin S."/>
            <person name="Jung S."/>
            <person name="Shu S."/>
            <person name="Marroni F."/>
            <person name="Zhebentyayeva T."/>
            <person name="Dettori M.T."/>
            <person name="Grimwood J."/>
            <person name="Cattonaro F."/>
            <person name="Zuccolo A."/>
            <person name="Rossini L."/>
            <person name="Jenkins J."/>
            <person name="Vendramin E."/>
            <person name="Meisel L.A."/>
            <person name="Decroocq V."/>
            <person name="Sosinski B."/>
            <person name="Prochnik S."/>
            <person name="Mitros T."/>
            <person name="Policriti A."/>
            <person name="Cipriani G."/>
            <person name="Dondini L."/>
            <person name="Ficklin S."/>
            <person name="Goodstein D.M."/>
            <person name="Xuan P."/>
            <person name="Del Fabbro C."/>
            <person name="Aramini V."/>
            <person name="Copetti D."/>
            <person name="Gonzalez S."/>
            <person name="Horner D.S."/>
            <person name="Falchi R."/>
            <person name="Lucas S."/>
            <person name="Mica E."/>
            <person name="Maldonado J."/>
            <person name="Lazzari B."/>
            <person name="Bielenberg D."/>
            <person name="Pirona R."/>
            <person name="Miculan M."/>
            <person name="Barakat A."/>
            <person name="Testolin R."/>
            <person name="Stella A."/>
            <person name="Tartarini S."/>
            <person name="Tonutti P."/>
            <person name="Arus P."/>
            <person name="Orellana A."/>
            <person name="Wells C."/>
            <person name="Main D."/>
            <person name="Vizzotto G."/>
            <person name="Silva H."/>
            <person name="Salamini F."/>
            <person name="Schmutz J."/>
            <person name="Morgante M."/>
            <person name="Rokhsar D.S."/>
        </authorList>
    </citation>
    <scope>NUCLEOTIDE SEQUENCE [LARGE SCALE GENOMIC DNA]</scope>
    <source>
        <strain evidence="4">cv. Nemared</strain>
    </source>
</reference>
<gene>
    <name evidence="3" type="ORF">PRUPE_2G297300</name>
</gene>
<dbReference type="OrthoDB" id="1925974at2759"/>
<dbReference type="Proteomes" id="UP000006882">
    <property type="component" value="Chromosome G2"/>
</dbReference>
<dbReference type="EMBL" id="CM007652">
    <property type="protein sequence ID" value="ONI25347.1"/>
    <property type="molecule type" value="Genomic_DNA"/>
</dbReference>
<evidence type="ECO:0000313" key="4">
    <source>
        <dbReference type="Proteomes" id="UP000006882"/>
    </source>
</evidence>
<feature type="region of interest" description="Disordered" evidence="2">
    <location>
        <begin position="1"/>
        <end position="25"/>
    </location>
</feature>
<feature type="region of interest" description="Disordered" evidence="2">
    <location>
        <begin position="285"/>
        <end position="316"/>
    </location>
</feature>
<dbReference type="Gramene" id="ONI25347">
    <property type="protein sequence ID" value="ONI25347"/>
    <property type="gene ID" value="PRUPE_2G297300"/>
</dbReference>
<feature type="coiled-coil region" evidence="1">
    <location>
        <begin position="82"/>
        <end position="134"/>
    </location>
</feature>
<organism evidence="3 4">
    <name type="scientific">Prunus persica</name>
    <name type="common">Peach</name>
    <name type="synonym">Amygdalus persica</name>
    <dbReference type="NCBI Taxonomy" id="3760"/>
    <lineage>
        <taxon>Eukaryota</taxon>
        <taxon>Viridiplantae</taxon>
        <taxon>Streptophyta</taxon>
        <taxon>Embryophyta</taxon>
        <taxon>Tracheophyta</taxon>
        <taxon>Spermatophyta</taxon>
        <taxon>Magnoliopsida</taxon>
        <taxon>eudicotyledons</taxon>
        <taxon>Gunneridae</taxon>
        <taxon>Pentapetalae</taxon>
        <taxon>rosids</taxon>
        <taxon>fabids</taxon>
        <taxon>Rosales</taxon>
        <taxon>Rosaceae</taxon>
        <taxon>Amygdaloideae</taxon>
        <taxon>Amygdaleae</taxon>
        <taxon>Prunus</taxon>
    </lineage>
</organism>
<evidence type="ECO:0000256" key="1">
    <source>
        <dbReference type="SAM" id="Coils"/>
    </source>
</evidence>
<evidence type="ECO:0000256" key="2">
    <source>
        <dbReference type="SAM" id="MobiDB-lite"/>
    </source>
</evidence>
<accession>A0A251QNG3</accession>
<feature type="compositionally biased region" description="Polar residues" evidence="2">
    <location>
        <begin position="285"/>
        <end position="294"/>
    </location>
</feature>
<name>A0A251QNG3_PRUPE</name>
<keyword evidence="1" id="KW-0175">Coiled coil</keyword>
<evidence type="ECO:0008006" key="5">
    <source>
        <dbReference type="Google" id="ProtNLM"/>
    </source>
</evidence>
<dbReference type="PANTHER" id="PTHR34937">
    <property type="entry name" value="OS08G0559800 PROTEIN"/>
    <property type="match status" value="1"/>
</dbReference>
<evidence type="ECO:0000313" key="3">
    <source>
        <dbReference type="EMBL" id="ONI25347.1"/>
    </source>
</evidence>
<dbReference type="STRING" id="3760.A0A251QNG3"/>
<dbReference type="SMR" id="A0A251QNG3"/>
<keyword evidence="4" id="KW-1185">Reference proteome</keyword>
<dbReference type="eggNOG" id="ENOG502QUP5">
    <property type="taxonomic scope" value="Eukaryota"/>
</dbReference>
<feature type="coiled-coil region" evidence="1">
    <location>
        <begin position="213"/>
        <end position="240"/>
    </location>
</feature>
<proteinExistence type="predicted"/>
<dbReference type="PANTHER" id="PTHR34937:SF2">
    <property type="entry name" value="OS08G0559800 PROTEIN"/>
    <property type="match status" value="1"/>
</dbReference>
<dbReference type="InterPro" id="IPR040300">
    <property type="entry name" value="At3g49055-like"/>
</dbReference>
<protein>
    <recommendedName>
        <fullName evidence="5">ATP binding protein</fullName>
    </recommendedName>
</protein>
<feature type="coiled-coil region" evidence="1">
    <location>
        <begin position="330"/>
        <end position="501"/>
    </location>
</feature>
<dbReference type="AlphaFoldDB" id="A0A251QNG3"/>
<sequence>MESPPGTLPETQIDGPDPPNSTEISDHDLRTELESLRQSHQSLLSKTAAMEEDFSLVQKQRDEALAHNADLVKVIGEISGERDSLRDEIHGLEASLRESEDGFASKIDEELKTKEVLEHEVQVSRETVERLELERKERDEFLLKCLDALQSTKEGLIGIIDGVGDEKVENGVEQIEGTSEESQLDLEWRAVWEEIMAVTSLATSAAVKVNEYKELTNKEKKELEDSVVSLTEENRDISSLLRIALVEKEAVERRLKGNSEQKRVAILQIAERGLQRVGFGFMMGSGSNEQSLESSGDKLDATGSTTGSKSDSSECEEGVVSLASTVEKIMKNLRLEITRLRRSLEESRSDTERLHSLTEKQAQEIAENVQYIKELEDRERLLTQNVEELLIEIKESEAEVARWREACELEVEAGKNEIGEREKVIAILKQELEKTKAALDMSNGKLKLKEELAATAMAAQAAAERSLQLADSRAAGLRLRIEELSRQVEEAEGRERNNRRVRCICWPWRPLKVNPNAQNRVGAVRRLLPEMQALLNYNG</sequence>